<dbReference type="Pfam" id="PF00437">
    <property type="entry name" value="T2SSE"/>
    <property type="match status" value="1"/>
</dbReference>
<dbReference type="SUPFAM" id="SSF52540">
    <property type="entry name" value="P-loop containing nucleoside triphosphate hydrolases"/>
    <property type="match status" value="1"/>
</dbReference>
<dbReference type="GO" id="GO:0005886">
    <property type="term" value="C:plasma membrane"/>
    <property type="evidence" value="ECO:0007669"/>
    <property type="project" value="TreeGrafter"/>
</dbReference>
<evidence type="ECO:0000256" key="3">
    <source>
        <dbReference type="ARBA" id="ARBA00022840"/>
    </source>
</evidence>
<name>A0A6H1Q3C8_9PROT</name>
<dbReference type="SMART" id="SM00382">
    <property type="entry name" value="AAA"/>
    <property type="match status" value="1"/>
</dbReference>
<protein>
    <submittedName>
        <fullName evidence="5">Type II/IV secretion system protein</fullName>
    </submittedName>
</protein>
<dbReference type="RefSeq" id="WP_168607190.1">
    <property type="nucleotide sequence ID" value="NZ_CP038852.1"/>
</dbReference>
<gene>
    <name evidence="5" type="ORF">E5R92_06000</name>
</gene>
<dbReference type="AlphaFoldDB" id="A0A6H1Q3C8"/>
<comment type="similarity">
    <text evidence="1">Belongs to the GSP E family.</text>
</comment>
<sequence>MLKISRESEINLVNVLIDNDIISGKDLINIKKVSTENNKSQIDAIFELKLTDEKKIIDLLIKEQNLEIIDLKTVKITDEIKTVLPSNYIKINFVAPFKIEGKTLHMAIPDSSKLGLMRNLKAITKKDIELHAAKITDISEYIERLSNETDEVTIASIRSDNRKKTKTFETDLGDAGEVLENAPEEDIEAIENESEVIKFSTAVVADAIKMGVSDIHIEPYRFNSRVRYRLDGMLQEQETYRQFLHDNYGAVVTRFKIMGKLDIAERRLPQDGAINFKIGNKVVDLRLSILPTANNERIVMRILNKDAGDITLEQLNFEKQDLESLRKGIHSSQGLILVTGPTGSGKSTTLYSILKEVSRPHLNILTAEDPVEYELEGVGQVQIKDDIGFTFAKALRSFLRQDPEIILVGEMRDKETVDIGLKAALTGHLVFSTLHTNDAPSTITRLQNMGTPDYLISAACQLVVAQRLARKNCKDCRVQDDDVNPKVLKDLGFSEEEASKVKAIKGKGCGKCSDTGYKGRQGIYEILVVSKPIKEAILKQATTPELREIAIKEGFRTMQDMGRRMIASGELNFREYERVLSSE</sequence>
<dbReference type="PANTHER" id="PTHR30258:SF1">
    <property type="entry name" value="PROTEIN TRANSPORT PROTEIN HOFB HOMOLOG"/>
    <property type="match status" value="1"/>
</dbReference>
<dbReference type="Gene3D" id="3.30.300.160">
    <property type="entry name" value="Type II secretion system, protein E, N-terminal domain"/>
    <property type="match status" value="1"/>
</dbReference>
<dbReference type="CDD" id="cd01129">
    <property type="entry name" value="PulE-GspE-like"/>
    <property type="match status" value="1"/>
</dbReference>
<dbReference type="InterPro" id="IPR037257">
    <property type="entry name" value="T2SS_E_N_sf"/>
</dbReference>
<dbReference type="InterPro" id="IPR027417">
    <property type="entry name" value="P-loop_NTPase"/>
</dbReference>
<evidence type="ECO:0000259" key="4">
    <source>
        <dbReference type="SMART" id="SM00382"/>
    </source>
</evidence>
<keyword evidence="2" id="KW-0547">Nucleotide-binding</keyword>
<dbReference type="SUPFAM" id="SSF160246">
    <property type="entry name" value="EspE N-terminal domain-like"/>
    <property type="match status" value="1"/>
</dbReference>
<dbReference type="EMBL" id="CP038852">
    <property type="protein sequence ID" value="QIZ21334.1"/>
    <property type="molecule type" value="Genomic_DNA"/>
</dbReference>
<accession>A0A6H1Q3C8</accession>
<dbReference type="KEGG" id="peg:E5R92_06000"/>
<reference evidence="5 6" key="1">
    <citation type="journal article" date="2020" name="Nat. Microbiol.">
        <title>Lysogenic host-virus interactions in SAR11 marine bacteria.</title>
        <authorList>
            <person name="Morris R.M."/>
            <person name="Cain K.R."/>
            <person name="Hvorecny K.L."/>
            <person name="Kollman J.M."/>
        </authorList>
    </citation>
    <scope>NUCLEOTIDE SEQUENCE [LARGE SCALE GENOMIC DNA]</scope>
    <source>
        <strain evidence="5 6">NP1</strain>
    </source>
</reference>
<dbReference type="Gene3D" id="3.40.50.300">
    <property type="entry name" value="P-loop containing nucleotide triphosphate hydrolases"/>
    <property type="match status" value="1"/>
</dbReference>
<dbReference type="InterPro" id="IPR003593">
    <property type="entry name" value="AAA+_ATPase"/>
</dbReference>
<evidence type="ECO:0000256" key="2">
    <source>
        <dbReference type="ARBA" id="ARBA00022741"/>
    </source>
</evidence>
<feature type="domain" description="AAA+ ATPase" evidence="4">
    <location>
        <begin position="332"/>
        <end position="453"/>
    </location>
</feature>
<keyword evidence="6" id="KW-1185">Reference proteome</keyword>
<dbReference type="Pfam" id="PF05157">
    <property type="entry name" value="MshEN"/>
    <property type="match status" value="1"/>
</dbReference>
<evidence type="ECO:0000256" key="1">
    <source>
        <dbReference type="ARBA" id="ARBA00006611"/>
    </source>
</evidence>
<dbReference type="PANTHER" id="PTHR30258">
    <property type="entry name" value="TYPE II SECRETION SYSTEM PROTEIN GSPE-RELATED"/>
    <property type="match status" value="1"/>
</dbReference>
<evidence type="ECO:0000313" key="5">
    <source>
        <dbReference type="EMBL" id="QIZ21334.1"/>
    </source>
</evidence>
<evidence type="ECO:0000313" key="6">
    <source>
        <dbReference type="Proteomes" id="UP000501094"/>
    </source>
</evidence>
<keyword evidence="3" id="KW-0067">ATP-binding</keyword>
<dbReference type="InterPro" id="IPR007831">
    <property type="entry name" value="T2SS_GspE_N"/>
</dbReference>
<organism evidence="5 6">
    <name type="scientific">Candidatus Pelagibacter giovannonii</name>
    <dbReference type="NCBI Taxonomy" id="2563896"/>
    <lineage>
        <taxon>Bacteria</taxon>
        <taxon>Pseudomonadati</taxon>
        <taxon>Pseudomonadota</taxon>
        <taxon>Alphaproteobacteria</taxon>
        <taxon>Candidatus Pelagibacterales</taxon>
        <taxon>Candidatus Pelagibacteraceae</taxon>
        <taxon>Candidatus Pelagibacter</taxon>
    </lineage>
</organism>
<dbReference type="GO" id="GO:0016887">
    <property type="term" value="F:ATP hydrolysis activity"/>
    <property type="evidence" value="ECO:0007669"/>
    <property type="project" value="TreeGrafter"/>
</dbReference>
<proteinExistence type="inferred from homology"/>
<dbReference type="Gene3D" id="3.30.450.90">
    <property type="match status" value="1"/>
</dbReference>
<dbReference type="Proteomes" id="UP000501094">
    <property type="component" value="Chromosome"/>
</dbReference>
<dbReference type="InterPro" id="IPR001482">
    <property type="entry name" value="T2SS/T4SS_dom"/>
</dbReference>
<dbReference type="GO" id="GO:0005524">
    <property type="term" value="F:ATP binding"/>
    <property type="evidence" value="ECO:0007669"/>
    <property type="project" value="UniProtKB-KW"/>
</dbReference>
<dbReference type="FunFam" id="3.40.50.300:FF:000398">
    <property type="entry name" value="Type IV pilus assembly ATPase PilB"/>
    <property type="match status" value="1"/>
</dbReference>